<sequence length="797" mass="83161">MPPGPAGGDSAEDVVSGFLVAMTGNPVGIPVARRFLDAASRETWRPSQAIVAYDSARVTGSATVGEVSVTLGGVRRFDSRGGWLGGSESTTRRMTLRLTVEDGEWRVSDPPDALVVPTWFFAEHYRPLSLYFLDQTGTTLVPNRVFVPRGDDAPTALVRGLLGGPGAALAPVTRTAVPARTGLDLSVVVRDGVADVPLSGPVASLPGPRLAQVLAQVTTTLRQVPTIRRVRLRDGDAPLTLPNGQRSVSVEYGARYSPRVDGSSEAVYGLRGGRLVSGGGSGSAVDGPLGAGGLDLRSVGVAVTGDRATGVGADGRSVLAASLDRDDALSGVRRVYTGVDVLRPAYDMFDRTWLVDRRPGGARVVLVDDRGARVVQVPGVTGRRVTAFLVSRDGTRLVALVDGRRLTSNLLLRDADGGVRRVLGARAVPGVPAELGTLVDLSWYGPSDVAVLGRPATGVSEVTFTTVDGSPGDPDVVPPDTWRGAALGLVGSWDPSLPLYLVVPDERAGRRVLVLDRATRRWRDSALDPGLLGPTPRAGPGRGHRRAGRLHGVEPATLTDAVLDLVTGSACVACARPGRALCARCRSRLPLAPLATAPDPCPPGLAPACAAGAYADALRAMVLAHKEHAVLALTRVLGDLLALAVTGLLDGTRGAHVTGVVLVPVPSRPSVVRARGHDPVLRMTGRAARVLSAGPGPPVRVQVLLRQVRRPRDQAGLDAEDRRRNLLGSTGARARPVARLLAAAGPPPLVVVCDDVLTTGWTARESQRALEVAGLRVGGIACVAATRRRRGRSALVP</sequence>
<gene>
    <name evidence="4" type="ORF">LUZ63_020058</name>
</gene>
<dbReference type="SUPFAM" id="SSF53271">
    <property type="entry name" value="PRTase-like"/>
    <property type="match status" value="1"/>
</dbReference>
<dbReference type="AlphaFoldDB" id="A0A9P9Z9F3"/>
<dbReference type="InterPro" id="IPR019606">
    <property type="entry name" value="GerMN"/>
</dbReference>
<dbReference type="SMART" id="SM00909">
    <property type="entry name" value="Germane"/>
    <property type="match status" value="1"/>
</dbReference>
<evidence type="ECO:0000259" key="3">
    <source>
        <dbReference type="SMART" id="SM00909"/>
    </source>
</evidence>
<protein>
    <recommendedName>
        <fullName evidence="3">GerMN domain-containing protein</fullName>
    </recommendedName>
</protein>
<dbReference type="InterPro" id="IPR059026">
    <property type="entry name" value="LpqB_N"/>
</dbReference>
<feature type="compositionally biased region" description="Low complexity" evidence="2">
    <location>
        <begin position="529"/>
        <end position="539"/>
    </location>
</feature>
<dbReference type="Pfam" id="PF10646">
    <property type="entry name" value="Germane"/>
    <property type="match status" value="1"/>
</dbReference>
<feature type="region of interest" description="Disordered" evidence="2">
    <location>
        <begin position="527"/>
        <end position="548"/>
    </location>
</feature>
<dbReference type="PANTHER" id="PTHR47505">
    <property type="entry name" value="DNA UTILIZATION PROTEIN YHGH"/>
    <property type="match status" value="1"/>
</dbReference>
<comment type="caution">
    <text evidence="4">The sequence shown here is derived from an EMBL/GenBank/DDBJ whole genome shotgun (WGS) entry which is preliminary data.</text>
</comment>
<dbReference type="CDD" id="cd06223">
    <property type="entry name" value="PRTases_typeI"/>
    <property type="match status" value="1"/>
</dbReference>
<accession>A0A9P9Z9F3</accession>
<dbReference type="Pfam" id="PF25976">
    <property type="entry name" value="LpqB_N"/>
    <property type="match status" value="1"/>
</dbReference>
<comment type="similarity">
    <text evidence="1">Belongs to the ComF/GntX family.</text>
</comment>
<dbReference type="InterPro" id="IPR051910">
    <property type="entry name" value="ComF/GntX_DNA_util-trans"/>
</dbReference>
<evidence type="ECO:0000256" key="2">
    <source>
        <dbReference type="SAM" id="MobiDB-lite"/>
    </source>
</evidence>
<dbReference type="InterPro" id="IPR029057">
    <property type="entry name" value="PRTase-like"/>
</dbReference>
<name>A0A9P9Z9F3_9POAL</name>
<evidence type="ECO:0000313" key="4">
    <source>
        <dbReference type="EMBL" id="KAJ1684787.1"/>
    </source>
</evidence>
<dbReference type="EMBL" id="JAMQYH010000009">
    <property type="protein sequence ID" value="KAJ1684787.1"/>
    <property type="molecule type" value="Genomic_DNA"/>
</dbReference>
<dbReference type="PANTHER" id="PTHR47505:SF1">
    <property type="entry name" value="DNA UTILIZATION PROTEIN YHGH"/>
    <property type="match status" value="1"/>
</dbReference>
<feature type="domain" description="GerMN" evidence="3">
    <location>
        <begin position="154"/>
        <end position="243"/>
    </location>
</feature>
<organism evidence="4 5">
    <name type="scientific">Rhynchospora breviuscula</name>
    <dbReference type="NCBI Taxonomy" id="2022672"/>
    <lineage>
        <taxon>Eukaryota</taxon>
        <taxon>Viridiplantae</taxon>
        <taxon>Streptophyta</taxon>
        <taxon>Embryophyta</taxon>
        <taxon>Tracheophyta</taxon>
        <taxon>Spermatophyta</taxon>
        <taxon>Magnoliopsida</taxon>
        <taxon>Liliopsida</taxon>
        <taxon>Poales</taxon>
        <taxon>Cyperaceae</taxon>
        <taxon>Cyperoideae</taxon>
        <taxon>Rhynchosporeae</taxon>
        <taxon>Rhynchospora</taxon>
    </lineage>
</organism>
<keyword evidence="5" id="KW-1185">Reference proteome</keyword>
<dbReference type="Proteomes" id="UP001151287">
    <property type="component" value="Unassembled WGS sequence"/>
</dbReference>
<proteinExistence type="inferred from homology"/>
<dbReference type="Gene3D" id="3.40.50.2020">
    <property type="match status" value="1"/>
</dbReference>
<evidence type="ECO:0000313" key="5">
    <source>
        <dbReference type="Proteomes" id="UP001151287"/>
    </source>
</evidence>
<dbReference type="InterPro" id="IPR000836">
    <property type="entry name" value="PRTase_dom"/>
</dbReference>
<reference evidence="4" key="1">
    <citation type="journal article" date="2022" name="Cell">
        <title>Repeat-based holocentromeres influence genome architecture and karyotype evolution.</title>
        <authorList>
            <person name="Hofstatter P.G."/>
            <person name="Thangavel G."/>
            <person name="Lux T."/>
            <person name="Neumann P."/>
            <person name="Vondrak T."/>
            <person name="Novak P."/>
            <person name="Zhang M."/>
            <person name="Costa L."/>
            <person name="Castellani M."/>
            <person name="Scott A."/>
            <person name="Toegelov H."/>
            <person name="Fuchs J."/>
            <person name="Mata-Sucre Y."/>
            <person name="Dias Y."/>
            <person name="Vanzela A.L.L."/>
            <person name="Huettel B."/>
            <person name="Almeida C.C.S."/>
            <person name="Simkova H."/>
            <person name="Souza G."/>
            <person name="Pedrosa-Harand A."/>
            <person name="Macas J."/>
            <person name="Mayer K.F.X."/>
            <person name="Houben A."/>
            <person name="Marques A."/>
        </authorList>
    </citation>
    <scope>NUCLEOTIDE SEQUENCE</scope>
    <source>
        <strain evidence="4">RhyBre1mFocal</strain>
    </source>
</reference>
<evidence type="ECO:0000256" key="1">
    <source>
        <dbReference type="ARBA" id="ARBA00008007"/>
    </source>
</evidence>